<evidence type="ECO:0000256" key="1">
    <source>
        <dbReference type="SAM" id="MobiDB-lite"/>
    </source>
</evidence>
<evidence type="ECO:0000313" key="3">
    <source>
        <dbReference type="EMBL" id="KAD4981971.1"/>
    </source>
</evidence>
<dbReference type="Proteomes" id="UP000326396">
    <property type="component" value="Linkage Group LG18"/>
</dbReference>
<sequence length="262" mass="30238">MKVRSLKVRSFKDLSITYSELLGICQVDIWDEECVIEANVLGQAIRVTDADIRRVLQFRGEPAGMTLIPERCIKGCFMRIRYFGTYNVTSIKKGKLPLQYKLLAHVLLHCLSMRKETFDELRDLMRSAMVALILNIPFNFSAMIFRYISDNITKAKDRFYMYPRFVQMLIDERLPEQMLPRDAADLLKLKHVTDSSPGQVRVYQKSGDVILEKDLIGHCATANYLAPEDDAWRHVESGSNTEVFSDDDDYQQQPPPPPPRQQ</sequence>
<accession>A0A5N6NL09</accession>
<dbReference type="OrthoDB" id="1749170at2759"/>
<dbReference type="EMBL" id="SZYD01000010">
    <property type="protein sequence ID" value="KAD4981971.1"/>
    <property type="molecule type" value="Genomic_DNA"/>
</dbReference>
<comment type="caution">
    <text evidence="3">The sequence shown here is derived from an EMBL/GenBank/DDBJ whole genome shotgun (WGS) entry which is preliminary data.</text>
</comment>
<keyword evidence="4" id="KW-1185">Reference proteome</keyword>
<keyword evidence="2" id="KW-0812">Transmembrane</keyword>
<protein>
    <submittedName>
        <fullName evidence="3">Uncharacterized protein</fullName>
    </submittedName>
</protein>
<dbReference type="AlphaFoldDB" id="A0A5N6NL09"/>
<evidence type="ECO:0000256" key="2">
    <source>
        <dbReference type="SAM" id="Phobius"/>
    </source>
</evidence>
<keyword evidence="2" id="KW-0472">Membrane</keyword>
<proteinExistence type="predicted"/>
<organism evidence="3 4">
    <name type="scientific">Mikania micrantha</name>
    <name type="common">bitter vine</name>
    <dbReference type="NCBI Taxonomy" id="192012"/>
    <lineage>
        <taxon>Eukaryota</taxon>
        <taxon>Viridiplantae</taxon>
        <taxon>Streptophyta</taxon>
        <taxon>Embryophyta</taxon>
        <taxon>Tracheophyta</taxon>
        <taxon>Spermatophyta</taxon>
        <taxon>Magnoliopsida</taxon>
        <taxon>eudicotyledons</taxon>
        <taxon>Gunneridae</taxon>
        <taxon>Pentapetalae</taxon>
        <taxon>asterids</taxon>
        <taxon>campanulids</taxon>
        <taxon>Asterales</taxon>
        <taxon>Asteraceae</taxon>
        <taxon>Asteroideae</taxon>
        <taxon>Heliantheae alliance</taxon>
        <taxon>Eupatorieae</taxon>
        <taxon>Mikania</taxon>
    </lineage>
</organism>
<keyword evidence="2" id="KW-1133">Transmembrane helix</keyword>
<feature type="transmembrane region" description="Helical" evidence="2">
    <location>
        <begin position="128"/>
        <end position="148"/>
    </location>
</feature>
<feature type="compositionally biased region" description="Pro residues" evidence="1">
    <location>
        <begin position="253"/>
        <end position="262"/>
    </location>
</feature>
<reference evidence="3 4" key="1">
    <citation type="submission" date="2019-05" db="EMBL/GenBank/DDBJ databases">
        <title>Mikania micrantha, genome provides insights into the molecular mechanism of rapid growth.</title>
        <authorList>
            <person name="Liu B."/>
        </authorList>
    </citation>
    <scope>NUCLEOTIDE SEQUENCE [LARGE SCALE GENOMIC DNA]</scope>
    <source>
        <strain evidence="3">NLD-2019</strain>
        <tissue evidence="3">Leaf</tissue>
    </source>
</reference>
<evidence type="ECO:0000313" key="4">
    <source>
        <dbReference type="Proteomes" id="UP000326396"/>
    </source>
</evidence>
<gene>
    <name evidence="3" type="ORF">E3N88_18642</name>
</gene>
<feature type="region of interest" description="Disordered" evidence="1">
    <location>
        <begin position="237"/>
        <end position="262"/>
    </location>
</feature>
<name>A0A5N6NL09_9ASTR</name>